<sequence length="101" mass="10115">MILRPGLMLVSATDTTAVVVIRAPDGDTALSCGGVEMVASGAAVTAVPADPALQGGTVLGKRYADEGGRIQVLCTKQGKGTLALDGIPLQTQQAKPLPASD</sequence>
<organism evidence="1 2">
    <name type="scientific">Streptacidiphilus cavernicola</name>
    <dbReference type="NCBI Taxonomy" id="3342716"/>
    <lineage>
        <taxon>Bacteria</taxon>
        <taxon>Bacillati</taxon>
        <taxon>Actinomycetota</taxon>
        <taxon>Actinomycetes</taxon>
        <taxon>Kitasatosporales</taxon>
        <taxon>Streptomycetaceae</taxon>
        <taxon>Streptacidiphilus</taxon>
    </lineage>
</organism>
<gene>
    <name evidence="1" type="ORF">ACEZDJ_28645</name>
</gene>
<dbReference type="EMBL" id="JBHEZZ010000019">
    <property type="protein sequence ID" value="MFC1405259.1"/>
    <property type="molecule type" value="Genomic_DNA"/>
</dbReference>
<dbReference type="Proteomes" id="UP001592528">
    <property type="component" value="Unassembled WGS sequence"/>
</dbReference>
<dbReference type="RefSeq" id="WP_030258421.1">
    <property type="nucleotide sequence ID" value="NZ_JBHEZZ010000019.1"/>
</dbReference>
<evidence type="ECO:0000313" key="1">
    <source>
        <dbReference type="EMBL" id="MFC1405259.1"/>
    </source>
</evidence>
<keyword evidence="2" id="KW-1185">Reference proteome</keyword>
<proteinExistence type="predicted"/>
<name>A0ABV6UUX0_9ACTN</name>
<accession>A0ABV6UUX0</accession>
<protein>
    <submittedName>
        <fullName evidence="1">Uncharacterized protein</fullName>
    </submittedName>
</protein>
<evidence type="ECO:0000313" key="2">
    <source>
        <dbReference type="Proteomes" id="UP001592528"/>
    </source>
</evidence>
<reference evidence="1 2" key="1">
    <citation type="submission" date="2024-09" db="EMBL/GenBank/DDBJ databases">
        <authorList>
            <person name="Lee S.D."/>
        </authorList>
    </citation>
    <scope>NUCLEOTIDE SEQUENCE [LARGE SCALE GENOMIC DNA]</scope>
    <source>
        <strain evidence="1 2">N1-5</strain>
    </source>
</reference>
<comment type="caution">
    <text evidence="1">The sequence shown here is derived from an EMBL/GenBank/DDBJ whole genome shotgun (WGS) entry which is preliminary data.</text>
</comment>